<dbReference type="EMBL" id="JAPDRP010000001">
    <property type="protein sequence ID" value="KAJ9649496.1"/>
    <property type="molecule type" value="Genomic_DNA"/>
</dbReference>
<accession>A0ACC2ZPH8</accession>
<name>A0ACC2ZPH8_9PEZI</name>
<sequence>MIHSCGDQLISEATWVLLLRLNRGYPGHDFPRDGINFVMEKLTDQNIFWCLDEVLHEAGMPEERSESLKINLKEKAETATGSLVYTSTTGGLDKNFRINPSAPLPKPKPGQHLVQAIATALNPVDYKPAEIPVVGRLIVPKPATPGIDFAGRIIVPATGSPLKRGQLVFGMAGTNPLAGGALAEFTLAETENAVALPDGVDAVDAATIGVAALTAYQSIVPRVNKGDHVFINGGSGGTGVFGIQIAKAVGCHVTTTCSTANIELCKSLGADEVVDYRKQAVVEALKGSGRTFDHVVDNVGADLNLYWRCHEYTNPQAVYVMVGGTPSFGFAVGMFKMMLWPGFLGGGKRKFAGFFPKPKYEDLEQIGMWMKEAKVRAIIDQKFSFEQAPKAFEKLKTGRAKGKIVVDVASETYRKACRAGNFCAEMEIHITAHNRKDTYMP</sequence>
<evidence type="ECO:0000313" key="1">
    <source>
        <dbReference type="EMBL" id="KAJ9649496.1"/>
    </source>
</evidence>
<dbReference type="Proteomes" id="UP001172680">
    <property type="component" value="Unassembled WGS sequence"/>
</dbReference>
<evidence type="ECO:0000313" key="2">
    <source>
        <dbReference type="Proteomes" id="UP001172680"/>
    </source>
</evidence>
<protein>
    <submittedName>
        <fullName evidence="1">Uncharacterized protein</fullName>
    </submittedName>
</protein>
<proteinExistence type="predicted"/>
<gene>
    <name evidence="1" type="ORF">H2199_000271</name>
</gene>
<comment type="caution">
    <text evidence="1">The sequence shown here is derived from an EMBL/GenBank/DDBJ whole genome shotgun (WGS) entry which is preliminary data.</text>
</comment>
<reference evidence="1" key="1">
    <citation type="submission" date="2022-10" db="EMBL/GenBank/DDBJ databases">
        <title>Culturing micro-colonial fungi from biological soil crusts in the Mojave desert and describing Neophaeococcomyces mojavensis, and introducing the new genera and species Taxawa tesnikishii.</title>
        <authorList>
            <person name="Kurbessoian T."/>
            <person name="Stajich J.E."/>
        </authorList>
    </citation>
    <scope>NUCLEOTIDE SEQUENCE</scope>
    <source>
        <strain evidence="1">JES_115</strain>
    </source>
</reference>
<organism evidence="1 2">
    <name type="scientific">Coniosporium tulheliwenetii</name>
    <dbReference type="NCBI Taxonomy" id="3383036"/>
    <lineage>
        <taxon>Eukaryota</taxon>
        <taxon>Fungi</taxon>
        <taxon>Dikarya</taxon>
        <taxon>Ascomycota</taxon>
        <taxon>Pezizomycotina</taxon>
        <taxon>Dothideomycetes</taxon>
        <taxon>Dothideomycetes incertae sedis</taxon>
        <taxon>Coniosporium</taxon>
    </lineage>
</organism>
<keyword evidence="2" id="KW-1185">Reference proteome</keyword>